<evidence type="ECO:0000313" key="2">
    <source>
        <dbReference type="Proteomes" id="UP000634919"/>
    </source>
</evidence>
<sequence>MKGSCVKKGEVFKGRVDQDGSGEAVNNVIWARQASVNQDCQNRVDVKALTGRGTLANLRHEVAKIDELVSKMNEIVQMTKSIPGLGIYLVLHQRTSSGYVFLRWRERLGSNRHLNWDDVPDLTRGQPPEVRKWCQDTSAYAQELNAMHLRSREAIKGIRKQVQQRDPHLFQRNIF</sequence>
<dbReference type="EMBL" id="JACSQK010000008">
    <property type="protein sequence ID" value="MBD7961990.1"/>
    <property type="molecule type" value="Genomic_DNA"/>
</dbReference>
<keyword evidence="2" id="KW-1185">Reference proteome</keyword>
<evidence type="ECO:0000313" key="1">
    <source>
        <dbReference type="EMBL" id="MBD7961990.1"/>
    </source>
</evidence>
<gene>
    <name evidence="1" type="ORF">H9646_16075</name>
</gene>
<organism evidence="1 2">
    <name type="scientific">Comamonas avium</name>
    <dbReference type="NCBI Taxonomy" id="2762231"/>
    <lineage>
        <taxon>Bacteria</taxon>
        <taxon>Pseudomonadati</taxon>
        <taxon>Pseudomonadota</taxon>
        <taxon>Betaproteobacteria</taxon>
        <taxon>Burkholderiales</taxon>
        <taxon>Comamonadaceae</taxon>
        <taxon>Comamonas</taxon>
    </lineage>
</organism>
<accession>A0ABR8SES4</accession>
<protein>
    <submittedName>
        <fullName evidence="1">DUF3158 family protein</fullName>
    </submittedName>
</protein>
<dbReference type="Proteomes" id="UP000634919">
    <property type="component" value="Unassembled WGS sequence"/>
</dbReference>
<proteinExistence type="predicted"/>
<name>A0ABR8SES4_9BURK</name>
<comment type="caution">
    <text evidence="1">The sequence shown here is derived from an EMBL/GenBank/DDBJ whole genome shotgun (WGS) entry which is preliminary data.</text>
</comment>
<reference evidence="1 2" key="1">
    <citation type="submission" date="2020-08" db="EMBL/GenBank/DDBJ databases">
        <title>A Genomic Blueprint of the Chicken Gut Microbiome.</title>
        <authorList>
            <person name="Gilroy R."/>
            <person name="Ravi A."/>
            <person name="Getino M."/>
            <person name="Pursley I."/>
            <person name="Horton D.L."/>
            <person name="Alikhan N.-F."/>
            <person name="Baker D."/>
            <person name="Gharbi K."/>
            <person name="Hall N."/>
            <person name="Watson M."/>
            <person name="Adriaenssens E.M."/>
            <person name="Foster-Nyarko E."/>
            <person name="Jarju S."/>
            <person name="Secka A."/>
            <person name="Antonio M."/>
            <person name="Oren A."/>
            <person name="Chaudhuri R."/>
            <person name="La Ragione R.M."/>
            <person name="Hildebrand F."/>
            <person name="Pallen M.J."/>
        </authorList>
    </citation>
    <scope>NUCLEOTIDE SEQUENCE [LARGE SCALE GENOMIC DNA]</scope>
    <source>
        <strain evidence="1 2">Sa2CVA6</strain>
    </source>
</reference>